<feature type="region of interest" description="Disordered" evidence="1">
    <location>
        <begin position="239"/>
        <end position="267"/>
    </location>
</feature>
<proteinExistence type="predicted"/>
<feature type="region of interest" description="Disordered" evidence="1">
    <location>
        <begin position="1"/>
        <end position="31"/>
    </location>
</feature>
<evidence type="ECO:0000313" key="3">
    <source>
        <dbReference type="Proteomes" id="UP000007879"/>
    </source>
</evidence>
<evidence type="ECO:0000313" key="2">
    <source>
        <dbReference type="EnsemblMetazoa" id="XP_019862869.1"/>
    </source>
</evidence>
<sequence length="327" mass="36896">MTAVDEGDDGGQQETSACQGDDQLRETENCDGQVIPTVNVLPEPVQPNVGVRESKYEALTSEKFETKVEQNEKPKFSVKELYKNFEIQENESFLKPTSTSPSTNRRFSLQLDNVNISPRHEPNKSPSKPPQLPSKPRHLRPLQNEVERRPRSAAFSMRDKDELHCKLSEQFCQKNHSSLPSQESTSHHEESTKENIAHEDSPEKYDVAVTTQADEITVCEVTPEDDEGDCIQMCEAPNENTPCEDTPDEDPKENDANETVGSFNGLQNQPIQITDKYAAEASINAVEKKFGHLIAEAFRIALKYIKKPGQWFVKVIKKKNHKSTKSN</sequence>
<name>A0AAN0K0T2_AMPQE</name>
<evidence type="ECO:0000256" key="1">
    <source>
        <dbReference type="SAM" id="MobiDB-lite"/>
    </source>
</evidence>
<feature type="region of interest" description="Disordered" evidence="1">
    <location>
        <begin position="116"/>
        <end position="158"/>
    </location>
</feature>
<feature type="region of interest" description="Disordered" evidence="1">
    <location>
        <begin position="174"/>
        <end position="203"/>
    </location>
</feature>
<feature type="compositionally biased region" description="Basic and acidic residues" evidence="1">
    <location>
        <begin position="185"/>
        <end position="203"/>
    </location>
</feature>
<gene>
    <name evidence="2" type="primary">109591606</name>
</gene>
<reference evidence="2" key="2">
    <citation type="submission" date="2024-06" db="UniProtKB">
        <authorList>
            <consortium name="EnsemblMetazoa"/>
        </authorList>
    </citation>
    <scope>IDENTIFICATION</scope>
</reference>
<accession>A0AAN0K0T2</accession>
<dbReference type="Proteomes" id="UP000007879">
    <property type="component" value="Unassembled WGS sequence"/>
</dbReference>
<dbReference type="EnsemblMetazoa" id="XM_020007310.1">
    <property type="protein sequence ID" value="XP_019862869.1"/>
    <property type="gene ID" value="LOC109591606"/>
</dbReference>
<keyword evidence="3" id="KW-1185">Reference proteome</keyword>
<dbReference type="KEGG" id="aqu:109591606"/>
<feature type="compositionally biased region" description="Acidic residues" evidence="1">
    <location>
        <begin position="1"/>
        <end position="11"/>
    </location>
</feature>
<reference evidence="3" key="1">
    <citation type="journal article" date="2010" name="Nature">
        <title>The Amphimedon queenslandica genome and the evolution of animal complexity.</title>
        <authorList>
            <person name="Srivastava M."/>
            <person name="Simakov O."/>
            <person name="Chapman J."/>
            <person name="Fahey B."/>
            <person name="Gauthier M.E."/>
            <person name="Mitros T."/>
            <person name="Richards G.S."/>
            <person name="Conaco C."/>
            <person name="Dacre M."/>
            <person name="Hellsten U."/>
            <person name="Larroux C."/>
            <person name="Putnam N.H."/>
            <person name="Stanke M."/>
            <person name="Adamska M."/>
            <person name="Darling A."/>
            <person name="Degnan S.M."/>
            <person name="Oakley T.H."/>
            <person name="Plachetzki D.C."/>
            <person name="Zhai Y."/>
            <person name="Adamski M."/>
            <person name="Calcino A."/>
            <person name="Cummins S.F."/>
            <person name="Goodstein D.M."/>
            <person name="Harris C."/>
            <person name="Jackson D.J."/>
            <person name="Leys S.P."/>
            <person name="Shu S."/>
            <person name="Woodcroft B.J."/>
            <person name="Vervoort M."/>
            <person name="Kosik K.S."/>
            <person name="Manning G."/>
            <person name="Degnan B.M."/>
            <person name="Rokhsar D.S."/>
        </authorList>
    </citation>
    <scope>NUCLEOTIDE SEQUENCE [LARGE SCALE GENOMIC DNA]</scope>
</reference>
<dbReference type="AlphaFoldDB" id="A0AAN0K0T2"/>
<feature type="compositionally biased region" description="Polar residues" evidence="1">
    <location>
        <begin position="257"/>
        <end position="267"/>
    </location>
</feature>
<organism evidence="2 3">
    <name type="scientific">Amphimedon queenslandica</name>
    <name type="common">Sponge</name>
    <dbReference type="NCBI Taxonomy" id="400682"/>
    <lineage>
        <taxon>Eukaryota</taxon>
        <taxon>Metazoa</taxon>
        <taxon>Porifera</taxon>
        <taxon>Demospongiae</taxon>
        <taxon>Heteroscleromorpha</taxon>
        <taxon>Haplosclerida</taxon>
        <taxon>Niphatidae</taxon>
        <taxon>Amphimedon</taxon>
    </lineage>
</organism>
<protein>
    <submittedName>
        <fullName evidence="2">Uncharacterized protein</fullName>
    </submittedName>
</protein>